<accession>A0A2M7Q9I2</accession>
<evidence type="ECO:0000256" key="1">
    <source>
        <dbReference type="SAM" id="Phobius"/>
    </source>
</evidence>
<sequence length="70" mass="8445">MNKLEKIIFWSGLIIISIDNIYWQWWIKLTKEPIVGGDIFTGWSMVGDVIFLVVWIYILIRIYKKVNRKE</sequence>
<gene>
    <name evidence="2" type="ORF">COY96_00220</name>
</gene>
<proteinExistence type="predicted"/>
<feature type="transmembrane region" description="Helical" evidence="1">
    <location>
        <begin position="39"/>
        <end position="60"/>
    </location>
</feature>
<evidence type="ECO:0000313" key="3">
    <source>
        <dbReference type="Proteomes" id="UP000230363"/>
    </source>
</evidence>
<protein>
    <submittedName>
        <fullName evidence="2">Uncharacterized protein</fullName>
    </submittedName>
</protein>
<keyword evidence="1" id="KW-0812">Transmembrane</keyword>
<feature type="transmembrane region" description="Helical" evidence="1">
    <location>
        <begin position="7"/>
        <end position="27"/>
    </location>
</feature>
<name>A0A2M7Q9I2_9BACT</name>
<dbReference type="EMBL" id="PFKZ01000007">
    <property type="protein sequence ID" value="PIY59730.1"/>
    <property type="molecule type" value="Genomic_DNA"/>
</dbReference>
<organism evidence="2 3">
    <name type="scientific">Candidatus Wolfebacteria bacterium CG_4_10_14_0_8_um_filter_37_11</name>
    <dbReference type="NCBI Taxonomy" id="1975062"/>
    <lineage>
        <taxon>Bacteria</taxon>
        <taxon>Candidatus Wolfeibacteriota</taxon>
    </lineage>
</organism>
<keyword evidence="1" id="KW-0472">Membrane</keyword>
<keyword evidence="1" id="KW-1133">Transmembrane helix</keyword>
<reference evidence="3" key="1">
    <citation type="submission" date="2017-09" db="EMBL/GenBank/DDBJ databases">
        <title>Depth-based differentiation of microbial function through sediment-hosted aquifers and enrichment of novel symbionts in the deep terrestrial subsurface.</title>
        <authorList>
            <person name="Probst A.J."/>
            <person name="Ladd B."/>
            <person name="Jarett J.K."/>
            <person name="Geller-Mcgrath D.E."/>
            <person name="Sieber C.M.K."/>
            <person name="Emerson J.B."/>
            <person name="Anantharaman K."/>
            <person name="Thomas B.C."/>
            <person name="Malmstrom R."/>
            <person name="Stieglmeier M."/>
            <person name="Klingl A."/>
            <person name="Woyke T."/>
            <person name="Ryan C.M."/>
            <person name="Banfield J.F."/>
        </authorList>
    </citation>
    <scope>NUCLEOTIDE SEQUENCE [LARGE SCALE GENOMIC DNA]</scope>
</reference>
<dbReference type="Proteomes" id="UP000230363">
    <property type="component" value="Unassembled WGS sequence"/>
</dbReference>
<dbReference type="AlphaFoldDB" id="A0A2M7Q9I2"/>
<comment type="caution">
    <text evidence="2">The sequence shown here is derived from an EMBL/GenBank/DDBJ whole genome shotgun (WGS) entry which is preliminary data.</text>
</comment>
<evidence type="ECO:0000313" key="2">
    <source>
        <dbReference type="EMBL" id="PIY59730.1"/>
    </source>
</evidence>